<evidence type="ECO:0000256" key="1">
    <source>
        <dbReference type="SAM" id="MobiDB-lite"/>
    </source>
</evidence>
<feature type="compositionally biased region" description="Polar residues" evidence="1">
    <location>
        <begin position="295"/>
        <end position="315"/>
    </location>
</feature>
<feature type="compositionally biased region" description="Basic and acidic residues" evidence="1">
    <location>
        <begin position="156"/>
        <end position="167"/>
    </location>
</feature>
<dbReference type="AlphaFoldDB" id="A0A9P7TX24"/>
<feature type="compositionally biased region" description="Polar residues" evidence="1">
    <location>
        <begin position="56"/>
        <end position="69"/>
    </location>
</feature>
<sequence>MNSQVPPEAASSITLPGKTQASNATFDSPGREIFPTVPAEEGTSRRRSCRPFTNEPLPTSSRPRGSSVNRVYHFHAHPIDGPSSIHHETSQSEYPSSVQNDAVNHRSSPEPGEIAEFQSPTLPAFSQPPPSIHQITDFSNAEGSMAVEPNPGSEQPRPRSGIEDFKESPAQSQNDKKGSALPATNESIMIDSSPEPSEQPRPSVRNECIKHWAVHKRNNGKGTGPTAIYESILIESSPEPSEPEQPRPSVRDGCIKHWAAHRRNKDKGTSSAAINDSILIESSPEPPEQPRLRSWNKSINRSPILSRTSTTQPNPQARGRNGKIPAAAAVMLKQDDDEVCLPCITIPAMVTSVQGNEPFSSLPAEMKSSSLSRSVFSADVSTDMTATLTVATTELKGTVAQSVNCTVPQLSEPDAEDALVALNHGFGRVTFSMETIEPSGLGTAKRMQKRKRSLEEDANAVQDAVPKRGEIKGILKKPIQDAVPKRGEIKGILKKPIQYGVTKRGKLKGKLKHPIQDAIPKRGEVKGKLKHPIQDAIPKRGKLKGKLEHPIQRQGMTDTSTRVRERPHGAQAEMDLDAAIYGQPGAARPPSGVQIPRRQSKPNKSRPEEKRLYVYANPAIHMMHRKSAAWYERKVSEIESRPGRKYWFGDVSGRLRWLQACAEEREQERERERKAREGPRRGKGKAVLPLRRDAQPWVCSRALDFGDVPEHELPDYVQQNPAWLKACEFFRQAQERREAALRDSESCEEEW</sequence>
<dbReference type="Proteomes" id="UP000732380">
    <property type="component" value="Unassembled WGS sequence"/>
</dbReference>
<feature type="region of interest" description="Disordered" evidence="1">
    <location>
        <begin position="1"/>
        <end position="208"/>
    </location>
</feature>
<feature type="compositionally biased region" description="Polar residues" evidence="1">
    <location>
        <begin position="91"/>
        <end position="102"/>
    </location>
</feature>
<comment type="caution">
    <text evidence="2">The sequence shown here is derived from an EMBL/GenBank/DDBJ whole genome shotgun (WGS) entry which is preliminary data.</text>
</comment>
<gene>
    <name evidence="2" type="ORF">E4U13_005680</name>
</gene>
<evidence type="ECO:0000313" key="3">
    <source>
        <dbReference type="Proteomes" id="UP000732380"/>
    </source>
</evidence>
<feature type="region of interest" description="Disordered" evidence="1">
    <location>
        <begin position="584"/>
        <end position="609"/>
    </location>
</feature>
<dbReference type="EMBL" id="SRQM01000047">
    <property type="protein sequence ID" value="KAG6120924.1"/>
    <property type="molecule type" value="Genomic_DNA"/>
</dbReference>
<evidence type="ECO:0000313" key="2">
    <source>
        <dbReference type="EMBL" id="KAG6120924.1"/>
    </source>
</evidence>
<reference evidence="2 3" key="1">
    <citation type="journal article" date="2020" name="bioRxiv">
        <title>Whole genome comparisons of ergot fungi reveals the divergence and evolution of species within the genus Claviceps are the result of varying mechanisms driving genome evolution and host range expansion.</title>
        <authorList>
            <person name="Wyka S.A."/>
            <person name="Mondo S.J."/>
            <person name="Liu M."/>
            <person name="Dettman J."/>
            <person name="Nalam V."/>
            <person name="Broders K.D."/>
        </authorList>
    </citation>
    <scope>NUCLEOTIDE SEQUENCE [LARGE SCALE GENOMIC DNA]</scope>
    <source>
        <strain evidence="2 3">LM576</strain>
    </source>
</reference>
<organism evidence="2 3">
    <name type="scientific">Claviceps humidiphila</name>
    <dbReference type="NCBI Taxonomy" id="1294629"/>
    <lineage>
        <taxon>Eukaryota</taxon>
        <taxon>Fungi</taxon>
        <taxon>Dikarya</taxon>
        <taxon>Ascomycota</taxon>
        <taxon>Pezizomycotina</taxon>
        <taxon>Sordariomycetes</taxon>
        <taxon>Hypocreomycetidae</taxon>
        <taxon>Hypocreales</taxon>
        <taxon>Clavicipitaceae</taxon>
        <taxon>Claviceps</taxon>
    </lineage>
</organism>
<feature type="compositionally biased region" description="Polar residues" evidence="1">
    <location>
        <begin position="1"/>
        <end position="26"/>
    </location>
</feature>
<protein>
    <submittedName>
        <fullName evidence="2">Uncharacterized protein</fullName>
    </submittedName>
</protein>
<keyword evidence="3" id="KW-1185">Reference proteome</keyword>
<accession>A0A9P7TX24</accession>
<name>A0A9P7TX24_9HYPO</name>
<proteinExistence type="predicted"/>
<feature type="compositionally biased region" description="Low complexity" evidence="1">
    <location>
        <begin position="192"/>
        <end position="203"/>
    </location>
</feature>
<feature type="region of interest" description="Disordered" evidence="1">
    <location>
        <begin position="231"/>
        <end position="321"/>
    </location>
</feature>
<feature type="compositionally biased region" description="Polar residues" evidence="1">
    <location>
        <begin position="133"/>
        <end position="142"/>
    </location>
</feature>